<dbReference type="GO" id="GO:0004065">
    <property type="term" value="F:arylsulfatase activity"/>
    <property type="evidence" value="ECO:0007669"/>
    <property type="project" value="TreeGrafter"/>
</dbReference>
<dbReference type="SUPFAM" id="SSF53649">
    <property type="entry name" value="Alkaline phosphatase-like"/>
    <property type="match status" value="1"/>
</dbReference>
<dbReference type="GO" id="GO:0046872">
    <property type="term" value="F:metal ion binding"/>
    <property type="evidence" value="ECO:0007669"/>
    <property type="project" value="UniProtKB-KW"/>
</dbReference>
<dbReference type="PROSITE" id="PS00523">
    <property type="entry name" value="SULFATASE_1"/>
    <property type="match status" value="1"/>
</dbReference>
<gene>
    <name evidence="6" type="ORF">PXH66_17090</name>
</gene>
<dbReference type="InterPro" id="IPR017850">
    <property type="entry name" value="Alkaline_phosphatase_core_sf"/>
</dbReference>
<dbReference type="InterPro" id="IPR024607">
    <property type="entry name" value="Sulfatase_CS"/>
</dbReference>
<evidence type="ECO:0000313" key="7">
    <source>
        <dbReference type="Proteomes" id="UP001218638"/>
    </source>
</evidence>
<keyword evidence="4" id="KW-0106">Calcium</keyword>
<evidence type="ECO:0000256" key="4">
    <source>
        <dbReference type="ARBA" id="ARBA00022837"/>
    </source>
</evidence>
<organism evidence="6 7">
    <name type="scientific">Synoicihabitans lomoniglobus</name>
    <dbReference type="NCBI Taxonomy" id="2909285"/>
    <lineage>
        <taxon>Bacteria</taxon>
        <taxon>Pseudomonadati</taxon>
        <taxon>Verrucomicrobiota</taxon>
        <taxon>Opitutia</taxon>
        <taxon>Opitutales</taxon>
        <taxon>Opitutaceae</taxon>
        <taxon>Synoicihabitans</taxon>
    </lineage>
</organism>
<keyword evidence="7" id="KW-1185">Reference proteome</keyword>
<dbReference type="AlphaFoldDB" id="A0AAF0CN20"/>
<accession>A0AAF0CN20</accession>
<evidence type="ECO:0000259" key="5">
    <source>
        <dbReference type="Pfam" id="PF00884"/>
    </source>
</evidence>
<evidence type="ECO:0000313" key="6">
    <source>
        <dbReference type="EMBL" id="WED64056.1"/>
    </source>
</evidence>
<dbReference type="RefSeq" id="WP_330930071.1">
    <property type="nucleotide sequence ID" value="NZ_CP119075.1"/>
</dbReference>
<keyword evidence="2" id="KW-0479">Metal-binding</keyword>
<evidence type="ECO:0000256" key="1">
    <source>
        <dbReference type="ARBA" id="ARBA00008779"/>
    </source>
</evidence>
<dbReference type="InterPro" id="IPR050738">
    <property type="entry name" value="Sulfatase"/>
</dbReference>
<evidence type="ECO:0000256" key="2">
    <source>
        <dbReference type="ARBA" id="ARBA00022723"/>
    </source>
</evidence>
<dbReference type="KEGG" id="slom:PXH66_17090"/>
<reference evidence="6" key="1">
    <citation type="submission" date="2023-03" db="EMBL/GenBank/DDBJ databases">
        <title>Lomoglobus Profundus gen. nov., sp. nov., a novel member of the phylum Verrucomicrobia, isolated from deep-marine sediment of South China Sea.</title>
        <authorList>
            <person name="Ahmad T."/>
            <person name="Ishaq S.E."/>
            <person name="Wang F."/>
        </authorList>
    </citation>
    <scope>NUCLEOTIDE SEQUENCE</scope>
    <source>
        <strain evidence="6">LMO-M01</strain>
    </source>
</reference>
<evidence type="ECO:0000256" key="3">
    <source>
        <dbReference type="ARBA" id="ARBA00022801"/>
    </source>
</evidence>
<proteinExistence type="inferred from homology"/>
<comment type="similarity">
    <text evidence="1">Belongs to the sulfatase family.</text>
</comment>
<protein>
    <submittedName>
        <fullName evidence="6">Sulfatase-like hydrolase/transferase</fullName>
    </submittedName>
</protein>
<dbReference type="Pfam" id="PF00884">
    <property type="entry name" value="Sulfatase"/>
    <property type="match status" value="1"/>
</dbReference>
<dbReference type="PANTHER" id="PTHR42693">
    <property type="entry name" value="ARYLSULFATASE FAMILY MEMBER"/>
    <property type="match status" value="1"/>
</dbReference>
<dbReference type="Proteomes" id="UP001218638">
    <property type="component" value="Chromosome"/>
</dbReference>
<dbReference type="PANTHER" id="PTHR42693:SF53">
    <property type="entry name" value="ENDO-4-O-SULFATASE"/>
    <property type="match status" value="1"/>
</dbReference>
<sequence length="477" mass="53983">MNRAPNILLIHSDQHRQDCLGINGHSLVHTPHLDQLAGEGVNFTHAFTPSPICSPARASLLTGTWPTTHGCINIEHMEGYQPARRDLPNLWHLLADAGFRQALVGKFHGEVAGAPADHGVDDAILRDGYDRWREAQGIPPIEVVNGWFGDVDRAITPAQSRVAWLTDQALSLMRRYHGEARPFFIRLDPDEPHLPCRPPEQESVRYDSTSILPWPSFSDRLEGKPVAQGRQHEVWGTRSWTWSDWQPVVARYLAEVSLIDQQVGRLLAQLAELGIADETLVIYSSDHGDYCGGHGLLDKHYAMYDDLVRVPLIMRFPGRLQKGQTCDAFVCNEIDLARTIARVAGLGIPDSFVGQDLLDLANGREEARSDIFAQYSGCQMGLYSSRMVRDRDWKYVWNPTADHDELYDLKSDPGELRNLINLPSATGQVTRQRRRLITWMKEINDPLFSAFTRSRLDLRYPAPPPVDWYNHSEYDDP</sequence>
<name>A0AAF0CN20_9BACT</name>
<dbReference type="InterPro" id="IPR000917">
    <property type="entry name" value="Sulfatase_N"/>
</dbReference>
<keyword evidence="3 6" id="KW-0378">Hydrolase</keyword>
<dbReference type="EMBL" id="CP119075">
    <property type="protein sequence ID" value="WED64056.1"/>
    <property type="molecule type" value="Genomic_DNA"/>
</dbReference>
<feature type="domain" description="Sulfatase N-terminal" evidence="5">
    <location>
        <begin position="5"/>
        <end position="345"/>
    </location>
</feature>
<dbReference type="Gene3D" id="3.40.720.10">
    <property type="entry name" value="Alkaline Phosphatase, subunit A"/>
    <property type="match status" value="1"/>
</dbReference>